<dbReference type="SUPFAM" id="SSF50370">
    <property type="entry name" value="Ricin B-like lectins"/>
    <property type="match status" value="1"/>
</dbReference>
<dbReference type="InterPro" id="IPR017853">
    <property type="entry name" value="GH"/>
</dbReference>
<keyword evidence="3" id="KW-0326">Glycosidase</keyword>
<evidence type="ECO:0000313" key="7">
    <source>
        <dbReference type="Proteomes" id="UP001157161"/>
    </source>
</evidence>
<dbReference type="InterPro" id="IPR000421">
    <property type="entry name" value="FA58C"/>
</dbReference>
<reference evidence="6" key="1">
    <citation type="journal article" date="2014" name="Int. J. Syst. Evol. Microbiol.">
        <title>Complete genome sequence of Corynebacterium casei LMG S-19264T (=DSM 44701T), isolated from a smear-ripened cheese.</title>
        <authorList>
            <consortium name="US DOE Joint Genome Institute (JGI-PGF)"/>
            <person name="Walter F."/>
            <person name="Albersmeier A."/>
            <person name="Kalinowski J."/>
            <person name="Ruckert C."/>
        </authorList>
    </citation>
    <scope>NUCLEOTIDE SEQUENCE</scope>
    <source>
        <strain evidence="6">NBRC 112290</strain>
    </source>
</reference>
<dbReference type="Proteomes" id="UP001157161">
    <property type="component" value="Unassembled WGS sequence"/>
</dbReference>
<dbReference type="PROSITE" id="PS50231">
    <property type="entry name" value="RICIN_B_LECTIN"/>
    <property type="match status" value="1"/>
</dbReference>
<sequence>MDGWEPGGAGAGFELTDGTAIVLEDADQLSATAEMTAAELSEVVDVVEVETGGEAGAGDVELVLDPARDDLGEEGYELEVAESVTITAAEPAGVFYGTRTLVQLLTGSTTLAPGSAVDQPEYEERGITLCACIIGISTDFIDRLLDEMSYFKLNYLLLELKLKVDAYPQTHTWSYYSKEQVAELVEKAGRYNIDVIPEINSPGHMAIWLENMPELQLQNRDGERDEYRMDITRDESFEFYTTLIDEYFEVFDSEYWHMGVDEYMIFSGYEDFPQIQEFASETIDPEATPDDVVAWYVNRVNEFVKSRGKTLRIWNDGVQTDNEFVDFDTDIVIEWWRPLESTVDPEQFMDWGHRMMNASVDLYHIRGGYNVNARGLYEQRWTPENFYEIGDVGPNELITGAKFSMWPDDGTPNEAENTVQERMFEAIRFVGQSTWSNSHPWTTYGDFRATMDDIGRPPLWDAGEVLPLDAGQVRLVAEGGTLSAAPDGSLAIGEQVTAWNLEPTPDDYYTLTDSEGLCLGVSRDGTIRQAVPIEIGADVTAQGCDGSTMQRWEFSTVDGGYEIVNAASQQHLSVAKDLVDVPVAYAEPKTVEDGRIVQTPADWGRTVWQVEATALLTVDAEPSGVEPGSTATVTAALENTSSEQLSDLTLRVTEVPRGWTIDPQETEVGDLPTGAAFEQTFTLTNASASSVTGSVSFEAVTAANEVVASGRTRVAPICAAGRTRPVGVTGFSSEQLTGEVAPNGPAVAAVDGDPRTFWAAQWSPEQLEHPHSIVVDLGQSIETCGVGVWGRVIGGDNGRIADYEVYTSESVSTVEGDWGEPAASGTFVNSGERQDAVFAPRAARYVKLVALSEVNGKDFATLAEIEAWGPDILEASWSPSVALDVDQVAPGGTVTASVSGLPAGDAVEVRLGVPGAEPGAEPLATGRADGEGEAAVELTVPVGTQPGAYDVVALGVASQGRRPRR</sequence>
<dbReference type="Pfam" id="PF00754">
    <property type="entry name" value="F5_F8_type_C"/>
    <property type="match status" value="1"/>
</dbReference>
<dbReference type="SUPFAM" id="SSF55545">
    <property type="entry name" value="beta-N-acetylhexosaminidase-like domain"/>
    <property type="match status" value="1"/>
</dbReference>
<dbReference type="InterPro" id="IPR000772">
    <property type="entry name" value="Ricin_B_lectin"/>
</dbReference>
<keyword evidence="7" id="KW-1185">Reference proteome</keyword>
<dbReference type="Pfam" id="PF00728">
    <property type="entry name" value="Glyco_hydro_20"/>
    <property type="match status" value="1"/>
</dbReference>
<dbReference type="AlphaFoldDB" id="A0AA38CW86"/>
<dbReference type="SUPFAM" id="SSF51445">
    <property type="entry name" value="(Trans)glycosidases"/>
    <property type="match status" value="1"/>
</dbReference>
<dbReference type="EMBL" id="BSUM01000001">
    <property type="protein sequence ID" value="GMA32787.1"/>
    <property type="molecule type" value="Genomic_DNA"/>
</dbReference>
<dbReference type="InterPro" id="IPR018905">
    <property type="entry name" value="A-galactase_NEW3"/>
</dbReference>
<feature type="active site" description="Proton donor" evidence="4">
    <location>
        <position position="262"/>
    </location>
</feature>
<evidence type="ECO:0000256" key="2">
    <source>
        <dbReference type="ARBA" id="ARBA00022801"/>
    </source>
</evidence>
<dbReference type="Gene3D" id="2.60.120.260">
    <property type="entry name" value="Galactose-binding domain-like"/>
    <property type="match status" value="1"/>
</dbReference>
<dbReference type="Pfam" id="PF14200">
    <property type="entry name" value="RicinB_lectin_2"/>
    <property type="match status" value="1"/>
</dbReference>
<name>A0AA38CW86_9MICO</name>
<keyword evidence="2" id="KW-0378">Hydrolase</keyword>
<organism evidence="6 7">
    <name type="scientific">Litorihabitans aurantiacus</name>
    <dbReference type="NCBI Taxonomy" id="1930061"/>
    <lineage>
        <taxon>Bacteria</taxon>
        <taxon>Bacillati</taxon>
        <taxon>Actinomycetota</taxon>
        <taxon>Actinomycetes</taxon>
        <taxon>Micrococcales</taxon>
        <taxon>Beutenbergiaceae</taxon>
        <taxon>Litorihabitans</taxon>
    </lineage>
</organism>
<reference evidence="6" key="2">
    <citation type="submission" date="2023-02" db="EMBL/GenBank/DDBJ databases">
        <authorList>
            <person name="Sun Q."/>
            <person name="Mori K."/>
        </authorList>
    </citation>
    <scope>NUCLEOTIDE SEQUENCE</scope>
    <source>
        <strain evidence="6">NBRC 112290</strain>
    </source>
</reference>
<dbReference type="InterPro" id="IPR015882">
    <property type="entry name" value="HEX_bac_N"/>
</dbReference>
<dbReference type="InterPro" id="IPR029018">
    <property type="entry name" value="Hex-like_dom2"/>
</dbReference>
<proteinExistence type="inferred from homology"/>
<dbReference type="InterPro" id="IPR008979">
    <property type="entry name" value="Galactose-bd-like_sf"/>
</dbReference>
<evidence type="ECO:0000259" key="5">
    <source>
        <dbReference type="PROSITE" id="PS50022"/>
    </source>
</evidence>
<dbReference type="GO" id="GO:0005975">
    <property type="term" value="P:carbohydrate metabolic process"/>
    <property type="evidence" value="ECO:0007669"/>
    <property type="project" value="InterPro"/>
</dbReference>
<dbReference type="InterPro" id="IPR025705">
    <property type="entry name" value="Beta_hexosaminidase_sua/sub"/>
</dbReference>
<comment type="similarity">
    <text evidence="1">Belongs to the glycosyl hydrolase 20 family.</text>
</comment>
<feature type="domain" description="F5/8 type C" evidence="5">
    <location>
        <begin position="714"/>
        <end position="870"/>
    </location>
</feature>
<dbReference type="GO" id="GO:0004563">
    <property type="term" value="F:beta-N-acetylhexosaminidase activity"/>
    <property type="evidence" value="ECO:0007669"/>
    <property type="project" value="InterPro"/>
</dbReference>
<dbReference type="SUPFAM" id="SSF49785">
    <property type="entry name" value="Galactose-binding domain-like"/>
    <property type="match status" value="1"/>
</dbReference>
<evidence type="ECO:0000256" key="4">
    <source>
        <dbReference type="PIRSR" id="PIRSR625705-1"/>
    </source>
</evidence>
<dbReference type="Gene3D" id="3.30.379.10">
    <property type="entry name" value="Chitobiase/beta-hexosaminidase domain 2-like"/>
    <property type="match status" value="1"/>
</dbReference>
<comment type="caution">
    <text evidence="6">The sequence shown here is derived from an EMBL/GenBank/DDBJ whole genome shotgun (WGS) entry which is preliminary data.</text>
</comment>
<protein>
    <submittedName>
        <fullName evidence="6">Lacto-N-biosidase</fullName>
    </submittedName>
</protein>
<dbReference type="Gene3D" id="3.20.20.80">
    <property type="entry name" value="Glycosidases"/>
    <property type="match status" value="1"/>
</dbReference>
<dbReference type="CDD" id="cd23386">
    <property type="entry name" value="beta-trefoil_Ricin_LNBase"/>
    <property type="match status" value="1"/>
</dbReference>
<dbReference type="Pfam" id="PF10633">
    <property type="entry name" value="NPCBM_assoc"/>
    <property type="match status" value="1"/>
</dbReference>
<dbReference type="PANTHER" id="PTHR43678">
    <property type="entry name" value="PUTATIVE (AFU_ORTHOLOGUE AFUA_2G00640)-RELATED"/>
    <property type="match status" value="1"/>
</dbReference>
<dbReference type="Gene3D" id="2.80.10.50">
    <property type="match status" value="1"/>
</dbReference>
<accession>A0AA38CW86</accession>
<evidence type="ECO:0000256" key="3">
    <source>
        <dbReference type="ARBA" id="ARBA00023295"/>
    </source>
</evidence>
<dbReference type="InterPro" id="IPR015883">
    <property type="entry name" value="Glyco_hydro_20_cat"/>
</dbReference>
<evidence type="ECO:0000256" key="1">
    <source>
        <dbReference type="ARBA" id="ARBA00006285"/>
    </source>
</evidence>
<dbReference type="InterPro" id="IPR035992">
    <property type="entry name" value="Ricin_B-like_lectins"/>
</dbReference>
<dbReference type="PROSITE" id="PS50022">
    <property type="entry name" value="FA58C_3"/>
    <property type="match status" value="1"/>
</dbReference>
<dbReference type="PANTHER" id="PTHR43678:SF1">
    <property type="entry name" value="BETA-N-ACETYLHEXOSAMINIDASE"/>
    <property type="match status" value="1"/>
</dbReference>
<gene>
    <name evidence="6" type="ORF">GCM10025875_27790</name>
</gene>
<dbReference type="InterPro" id="IPR052764">
    <property type="entry name" value="GH20_Enzymes"/>
</dbReference>
<evidence type="ECO:0000313" key="6">
    <source>
        <dbReference type="EMBL" id="GMA32787.1"/>
    </source>
</evidence>
<dbReference type="Pfam" id="PF02838">
    <property type="entry name" value="Glyco_hydro_20b"/>
    <property type="match status" value="1"/>
</dbReference>
<dbReference type="PRINTS" id="PR00738">
    <property type="entry name" value="GLHYDRLASE20"/>
</dbReference>